<dbReference type="InterPro" id="IPR003607">
    <property type="entry name" value="HD/PDEase_dom"/>
</dbReference>
<dbReference type="PANTHER" id="PTHR43155:SF2">
    <property type="entry name" value="CYCLIC DI-GMP PHOSPHODIESTERASE PA4108"/>
    <property type="match status" value="1"/>
</dbReference>
<dbReference type="Pfam" id="PF13487">
    <property type="entry name" value="HD_5"/>
    <property type="match status" value="1"/>
</dbReference>
<dbReference type="STRING" id="749551.HMPREF9555_00628"/>
<dbReference type="HOGENOM" id="CLU_000445_92_1_9"/>
<dbReference type="Proteomes" id="UP000004633">
    <property type="component" value="Unassembled WGS sequence"/>
</dbReference>
<dbReference type="Gene3D" id="1.10.3210.10">
    <property type="entry name" value="Hypothetical protein af1432"/>
    <property type="match status" value="1"/>
</dbReference>
<keyword evidence="3" id="KW-1185">Reference proteome</keyword>
<sequence>MLKAFAVRSLLPDMLIGRTVYEGDTDVVLIEGGTVLNREMINLLKEKEVASVYVDEDSILSAVQKEKAAKVERAAEEKEPLFNIAVLPERDALVDTKYEEDYKFVYGEMEKLFADAALTGKLNMDILQPVMASSRLRDLYKEGATAVSMIYSMNQEGDYNIHHCVHLAILGGLMAKWMHLSGIDRQNLVLAGLFLDIGKQFIPHEILEKKGKLTDEEFDLMKNHVVDSFKLVEGSPLAGRSDLMNGIIQHHERSDGSGYPSALQGEQISTFGRVLAVLDSYDAMASSRAYAQKRAPFEVFKVLYADVLDGKLDSEYAVLFMRKLNAALNGCWLRLSDGTAGRIVYIDESRVTAMPVVQLDSGGFLDLNTVKDITVVEIMTAAEVSAL</sequence>
<proteinExistence type="predicted"/>
<dbReference type="InterPro" id="IPR037522">
    <property type="entry name" value="HD_GYP_dom"/>
</dbReference>
<reference evidence="2 3" key="1">
    <citation type="submission" date="2010-08" db="EMBL/GenBank/DDBJ databases">
        <authorList>
            <person name="Weinstock G."/>
            <person name="Sodergren E."/>
            <person name="Clifton S."/>
            <person name="Fulton L."/>
            <person name="Fulton B."/>
            <person name="Courtney L."/>
            <person name="Fronick C."/>
            <person name="Harrison M."/>
            <person name="Strong C."/>
            <person name="Farmer C."/>
            <person name="Delahaunty K."/>
            <person name="Markovic C."/>
            <person name="Hall O."/>
            <person name="Minx P."/>
            <person name="Tomlinson C."/>
            <person name="Mitreva M."/>
            <person name="Hou S."/>
            <person name="Chen J."/>
            <person name="Wollam A."/>
            <person name="Pepin K.H."/>
            <person name="Johnson M."/>
            <person name="Bhonagiri V."/>
            <person name="Zhang X."/>
            <person name="Suruliraj S."/>
            <person name="Warren W."/>
            <person name="Chinwalla A."/>
            <person name="Mardis E.R."/>
            <person name="Wilson R.K."/>
        </authorList>
    </citation>
    <scope>NUCLEOTIDE SEQUENCE [LARGE SCALE GENOMIC DNA]</scope>
    <source>
        <strain evidence="2 3">F0399</strain>
    </source>
</reference>
<protein>
    <submittedName>
        <fullName evidence="2">HD domain protein</fullName>
    </submittedName>
</protein>
<dbReference type="PANTHER" id="PTHR43155">
    <property type="entry name" value="CYCLIC DI-GMP PHOSPHODIESTERASE PA4108-RELATED"/>
    <property type="match status" value="1"/>
</dbReference>
<evidence type="ECO:0000313" key="2">
    <source>
        <dbReference type="EMBL" id="EFW30167.1"/>
    </source>
</evidence>
<feature type="domain" description="HD-GYP" evidence="1">
    <location>
        <begin position="138"/>
        <end position="336"/>
    </location>
</feature>
<accession>E7N0X7</accession>
<dbReference type="CDD" id="cd00077">
    <property type="entry name" value="HDc"/>
    <property type="match status" value="1"/>
</dbReference>
<dbReference type="AlphaFoldDB" id="E7N0X7"/>
<dbReference type="EMBL" id="AECV01000007">
    <property type="protein sequence ID" value="EFW30167.1"/>
    <property type="molecule type" value="Genomic_DNA"/>
</dbReference>
<organism evidence="2 3">
    <name type="scientific">Selenomonas artemidis F0399</name>
    <dbReference type="NCBI Taxonomy" id="749551"/>
    <lineage>
        <taxon>Bacteria</taxon>
        <taxon>Bacillati</taxon>
        <taxon>Bacillota</taxon>
        <taxon>Negativicutes</taxon>
        <taxon>Selenomonadales</taxon>
        <taxon>Selenomonadaceae</taxon>
        <taxon>Selenomonas</taxon>
    </lineage>
</organism>
<comment type="caution">
    <text evidence="2">The sequence shown here is derived from an EMBL/GenBank/DDBJ whole genome shotgun (WGS) entry which is preliminary data.</text>
</comment>
<dbReference type="RefSeq" id="WP_009349306.1">
    <property type="nucleotide sequence ID" value="NZ_GL638131.1"/>
</dbReference>
<dbReference type="SUPFAM" id="SSF109604">
    <property type="entry name" value="HD-domain/PDEase-like"/>
    <property type="match status" value="1"/>
</dbReference>
<dbReference type="PROSITE" id="PS51832">
    <property type="entry name" value="HD_GYP"/>
    <property type="match status" value="1"/>
</dbReference>
<name>E7N0X7_9FIRM</name>
<evidence type="ECO:0000313" key="3">
    <source>
        <dbReference type="Proteomes" id="UP000004633"/>
    </source>
</evidence>
<gene>
    <name evidence="2" type="ORF">HMPREF9555_00628</name>
</gene>
<evidence type="ECO:0000259" key="1">
    <source>
        <dbReference type="PROSITE" id="PS51832"/>
    </source>
</evidence>